<gene>
    <name evidence="3" type="ORF">H0E87_016057</name>
</gene>
<dbReference type="InterPro" id="IPR001360">
    <property type="entry name" value="Glyco_hydro_1"/>
</dbReference>
<evidence type="ECO:0000256" key="1">
    <source>
        <dbReference type="ARBA" id="ARBA00010838"/>
    </source>
</evidence>
<sequence>GTGKINQAGVDHYNKFINALLAQATEPYIVAHNMLLSHGAAADIYRKKYKQQTARKTSKQPKEPRIFSLAAFGENKKPIGDRANSIWLYIVPQGMRSLMNHIRQKYGNPPVIITENGMDDPNNALTPIKDALKDGKRIKYHNDYLTNLLASIKYGSLAYMPRHMKQFDYRMGWYRVNKSRVRLLYRVEGSDKDDMYRFKGHTLDNF</sequence>
<proteinExistence type="inferred from homology"/>
<dbReference type="SUPFAM" id="SSF51445">
    <property type="entry name" value="(Trans)glycosidases"/>
    <property type="match status" value="1"/>
</dbReference>
<dbReference type="AlphaFoldDB" id="A0A8T2Y7F9"/>
<evidence type="ECO:0000256" key="2">
    <source>
        <dbReference type="RuleBase" id="RU003690"/>
    </source>
</evidence>
<evidence type="ECO:0008006" key="5">
    <source>
        <dbReference type="Google" id="ProtNLM"/>
    </source>
</evidence>
<comment type="similarity">
    <text evidence="1 2">Belongs to the glycosyl hydrolase 1 family.</text>
</comment>
<keyword evidence="4" id="KW-1185">Reference proteome</keyword>
<dbReference type="EMBL" id="JACEGQ020000008">
    <property type="protein sequence ID" value="KAH8501084.1"/>
    <property type="molecule type" value="Genomic_DNA"/>
</dbReference>
<dbReference type="PANTHER" id="PTHR10353">
    <property type="entry name" value="GLYCOSYL HYDROLASE"/>
    <property type="match status" value="1"/>
</dbReference>
<name>A0A8T2Y7F9_POPDE</name>
<feature type="non-terminal residue" evidence="3">
    <location>
        <position position="206"/>
    </location>
</feature>
<dbReference type="PANTHER" id="PTHR10353:SF302">
    <property type="entry name" value="BETA-GLUCOSIDASE 40"/>
    <property type="match status" value="1"/>
</dbReference>
<reference evidence="3" key="1">
    <citation type="journal article" date="2021" name="J. Hered.">
        <title>Genome Assembly of Salicaceae Populus deltoides (Eastern Cottonwood) I-69 Based on Nanopore Sequencing and Hi-C Technologies.</title>
        <authorList>
            <person name="Bai S."/>
            <person name="Wu H."/>
            <person name="Zhang J."/>
            <person name="Pan Z."/>
            <person name="Zhao W."/>
            <person name="Li Z."/>
            <person name="Tong C."/>
        </authorList>
    </citation>
    <scope>NUCLEOTIDE SEQUENCE</scope>
    <source>
        <tissue evidence="3">Leaf</tissue>
    </source>
</reference>
<dbReference type="Gene3D" id="3.20.20.80">
    <property type="entry name" value="Glycosidases"/>
    <property type="match status" value="2"/>
</dbReference>
<evidence type="ECO:0000313" key="4">
    <source>
        <dbReference type="Proteomes" id="UP000807159"/>
    </source>
</evidence>
<organism evidence="3 4">
    <name type="scientific">Populus deltoides</name>
    <name type="common">Eastern poplar</name>
    <name type="synonym">Eastern cottonwood</name>
    <dbReference type="NCBI Taxonomy" id="3696"/>
    <lineage>
        <taxon>Eukaryota</taxon>
        <taxon>Viridiplantae</taxon>
        <taxon>Streptophyta</taxon>
        <taxon>Embryophyta</taxon>
        <taxon>Tracheophyta</taxon>
        <taxon>Spermatophyta</taxon>
        <taxon>Magnoliopsida</taxon>
        <taxon>eudicotyledons</taxon>
        <taxon>Gunneridae</taxon>
        <taxon>Pentapetalae</taxon>
        <taxon>rosids</taxon>
        <taxon>fabids</taxon>
        <taxon>Malpighiales</taxon>
        <taxon>Salicaceae</taxon>
        <taxon>Saliceae</taxon>
        <taxon>Populus</taxon>
    </lineage>
</organism>
<dbReference type="Proteomes" id="UP000807159">
    <property type="component" value="Chromosome 8"/>
</dbReference>
<dbReference type="Pfam" id="PF00232">
    <property type="entry name" value="Glyco_hydro_1"/>
    <property type="match status" value="1"/>
</dbReference>
<dbReference type="GO" id="GO:0008422">
    <property type="term" value="F:beta-glucosidase activity"/>
    <property type="evidence" value="ECO:0007669"/>
    <property type="project" value="TreeGrafter"/>
</dbReference>
<dbReference type="InterPro" id="IPR017853">
    <property type="entry name" value="GH"/>
</dbReference>
<evidence type="ECO:0000313" key="3">
    <source>
        <dbReference type="EMBL" id="KAH8501084.1"/>
    </source>
</evidence>
<dbReference type="GO" id="GO:0005975">
    <property type="term" value="P:carbohydrate metabolic process"/>
    <property type="evidence" value="ECO:0007669"/>
    <property type="project" value="InterPro"/>
</dbReference>
<accession>A0A8T2Y7F9</accession>
<protein>
    <recommendedName>
        <fullName evidence="5">Beta-glucosidase</fullName>
    </recommendedName>
</protein>
<comment type="caution">
    <text evidence="3">The sequence shown here is derived from an EMBL/GenBank/DDBJ whole genome shotgun (WGS) entry which is preliminary data.</text>
</comment>